<reference evidence="2 3" key="1">
    <citation type="submission" date="2019-05" db="EMBL/GenBank/DDBJ databases">
        <authorList>
            <consortium name="Pathogen Informatics"/>
        </authorList>
    </citation>
    <scope>NUCLEOTIDE SEQUENCE [LARGE SCALE GENOMIC DNA]</scope>
    <source>
        <strain evidence="2 3">NCTC11429</strain>
    </source>
</reference>
<dbReference type="Proteomes" id="UP000308196">
    <property type="component" value="Chromosome"/>
</dbReference>
<organism evidence="2 3">
    <name type="scientific">Sphingobacterium thalpophilum</name>
    <dbReference type="NCBI Taxonomy" id="259"/>
    <lineage>
        <taxon>Bacteria</taxon>
        <taxon>Pseudomonadati</taxon>
        <taxon>Bacteroidota</taxon>
        <taxon>Sphingobacteriia</taxon>
        <taxon>Sphingobacteriales</taxon>
        <taxon>Sphingobacteriaceae</taxon>
        <taxon>Sphingobacterium</taxon>
    </lineage>
</organism>
<dbReference type="RefSeq" id="WP_138097020.1">
    <property type="nucleotide sequence ID" value="NZ_CP141191.1"/>
</dbReference>
<proteinExistence type="predicted"/>
<reference evidence="1 4" key="2">
    <citation type="submission" date="2024-06" db="EMBL/GenBank/DDBJ databases">
        <title>Soil Sphingobacterium thalpophilum.</title>
        <authorList>
            <person name="Yang J."/>
            <person name="Li J."/>
        </authorList>
    </citation>
    <scope>NUCLEOTIDE SEQUENCE [LARGE SCALE GENOMIC DNA]</scope>
    <source>
        <strain evidence="1 4">22g91tb</strain>
    </source>
</reference>
<protein>
    <submittedName>
        <fullName evidence="2">Uncharacterized protein</fullName>
    </submittedName>
</protein>
<dbReference type="EMBL" id="JBEOQB010000008">
    <property type="protein sequence ID" value="MEZ0454543.1"/>
    <property type="molecule type" value="Genomic_DNA"/>
</dbReference>
<gene>
    <name evidence="1" type="ORF">ABTW24_23330</name>
    <name evidence="2" type="ORF">NCTC11429_04475</name>
</gene>
<evidence type="ECO:0000313" key="4">
    <source>
        <dbReference type="Proteomes" id="UP001566204"/>
    </source>
</evidence>
<sequence>MKLSQIFVLFFLFFITNISCKKNESTTGDAPAVTGSFIGRVRFQGNALDVDRENRLIRILRENNSTFRIEFYTGIPNITGIVFEQTNDSTWTSNDNTETQLVKVEGSSLEIDYQLNGQSWKVDAVRR</sequence>
<dbReference type="Proteomes" id="UP001566204">
    <property type="component" value="Unassembled WGS sequence"/>
</dbReference>
<dbReference type="STRING" id="1123265.GCA_000686625_03593"/>
<keyword evidence="4" id="KW-1185">Reference proteome</keyword>
<dbReference type="KEGG" id="stha:NCTC11429_04475"/>
<evidence type="ECO:0000313" key="1">
    <source>
        <dbReference type="EMBL" id="MEZ0454543.1"/>
    </source>
</evidence>
<dbReference type="GeneID" id="78465058"/>
<accession>A0A4U9W1T2</accession>
<name>A0A4U9W1T2_9SPHI</name>
<evidence type="ECO:0000313" key="3">
    <source>
        <dbReference type="Proteomes" id="UP000308196"/>
    </source>
</evidence>
<evidence type="ECO:0000313" key="2">
    <source>
        <dbReference type="EMBL" id="VTR51994.1"/>
    </source>
</evidence>
<dbReference type="AlphaFoldDB" id="A0A4U9W1T2"/>
<dbReference type="EMBL" id="LR590484">
    <property type="protein sequence ID" value="VTR51994.1"/>
    <property type="molecule type" value="Genomic_DNA"/>
</dbReference>